<dbReference type="SMART" id="SM00487">
    <property type="entry name" value="DEXDc"/>
    <property type="match status" value="1"/>
</dbReference>
<reference evidence="11" key="1">
    <citation type="submission" date="2021-01" db="EMBL/GenBank/DDBJ databases">
        <authorList>
            <person name="Corre E."/>
            <person name="Pelletier E."/>
            <person name="Niang G."/>
            <person name="Scheremetjew M."/>
            <person name="Finn R."/>
            <person name="Kale V."/>
            <person name="Holt S."/>
            <person name="Cochrane G."/>
            <person name="Meng A."/>
            <person name="Brown T."/>
            <person name="Cohen L."/>
        </authorList>
    </citation>
    <scope>NUCLEOTIDE SEQUENCE</scope>
    <source>
        <strain evidence="11">GSO104</strain>
    </source>
</reference>
<feature type="domain" description="Chromo" evidence="8">
    <location>
        <begin position="383"/>
        <end position="425"/>
    </location>
</feature>
<feature type="domain" description="Helicase ATP-binding" evidence="9">
    <location>
        <begin position="683"/>
        <end position="868"/>
    </location>
</feature>
<evidence type="ECO:0000256" key="4">
    <source>
        <dbReference type="ARBA" id="ARBA00022801"/>
    </source>
</evidence>
<evidence type="ECO:0000256" key="5">
    <source>
        <dbReference type="ARBA" id="ARBA00022840"/>
    </source>
</evidence>
<feature type="compositionally biased region" description="Low complexity" evidence="7">
    <location>
        <begin position="20"/>
        <end position="51"/>
    </location>
</feature>
<feature type="domain" description="Helicase C-terminal" evidence="10">
    <location>
        <begin position="1018"/>
        <end position="1169"/>
    </location>
</feature>
<dbReference type="PROSITE" id="PS50013">
    <property type="entry name" value="CHROMO_2"/>
    <property type="match status" value="2"/>
</dbReference>
<feature type="compositionally biased region" description="Low complexity" evidence="7">
    <location>
        <begin position="1"/>
        <end position="13"/>
    </location>
</feature>
<organism evidence="11">
    <name type="scientific">Ditylum brightwellii</name>
    <dbReference type="NCBI Taxonomy" id="49249"/>
    <lineage>
        <taxon>Eukaryota</taxon>
        <taxon>Sar</taxon>
        <taxon>Stramenopiles</taxon>
        <taxon>Ochrophyta</taxon>
        <taxon>Bacillariophyta</taxon>
        <taxon>Mediophyceae</taxon>
        <taxon>Lithodesmiophycidae</taxon>
        <taxon>Lithodesmiales</taxon>
        <taxon>Lithodesmiaceae</taxon>
        <taxon>Ditylum</taxon>
    </lineage>
</organism>
<proteinExistence type="predicted"/>
<feature type="compositionally biased region" description="Low complexity" evidence="7">
    <location>
        <begin position="73"/>
        <end position="87"/>
    </location>
</feature>
<keyword evidence="4" id="KW-0378">Hydrolase</keyword>
<dbReference type="GO" id="GO:0042393">
    <property type="term" value="F:histone binding"/>
    <property type="evidence" value="ECO:0007669"/>
    <property type="project" value="TreeGrafter"/>
</dbReference>
<dbReference type="GO" id="GO:0005524">
    <property type="term" value="F:ATP binding"/>
    <property type="evidence" value="ECO:0007669"/>
    <property type="project" value="UniProtKB-KW"/>
</dbReference>
<dbReference type="SMART" id="SM00490">
    <property type="entry name" value="HELICc"/>
    <property type="match status" value="1"/>
</dbReference>
<evidence type="ECO:0000259" key="9">
    <source>
        <dbReference type="PROSITE" id="PS51192"/>
    </source>
</evidence>
<keyword evidence="2" id="KW-0677">Repeat</keyword>
<dbReference type="Gene3D" id="3.40.50.300">
    <property type="entry name" value="P-loop containing nucleotide triphosphate hydrolases"/>
    <property type="match status" value="1"/>
</dbReference>
<dbReference type="GO" id="GO:0016887">
    <property type="term" value="F:ATP hydrolysis activity"/>
    <property type="evidence" value="ECO:0007669"/>
    <property type="project" value="TreeGrafter"/>
</dbReference>
<feature type="domain" description="Chromo" evidence="8">
    <location>
        <begin position="541"/>
        <end position="608"/>
    </location>
</feature>
<keyword evidence="5" id="KW-0067">ATP-binding</keyword>
<dbReference type="GO" id="GO:0000785">
    <property type="term" value="C:chromatin"/>
    <property type="evidence" value="ECO:0007669"/>
    <property type="project" value="TreeGrafter"/>
</dbReference>
<protein>
    <submittedName>
        <fullName evidence="11">Uncharacterized protein</fullName>
    </submittedName>
</protein>
<dbReference type="GO" id="GO:0003682">
    <property type="term" value="F:chromatin binding"/>
    <property type="evidence" value="ECO:0007669"/>
    <property type="project" value="TreeGrafter"/>
</dbReference>
<dbReference type="Gene3D" id="3.40.50.10810">
    <property type="entry name" value="Tandem AAA-ATPase domain"/>
    <property type="match status" value="1"/>
</dbReference>
<sequence>MSNRNHSSGSHSNRGGGGYYSSSSSRHYSSYSSSQQRPPSQSHYPMSQNYYGPGGGSGTTNTNSTNFQIPRRPSSTSPPSTTPTLSSMIPKKQRPKSPSPPPPPTSAKPKTLTGPRIVVESECPFVLKIKTSGLTLGGSGGFSLIMPHSPPPSIVSTIVNAETRNQDTQPKIRSSSRTPKRKRQSYADDLEDTDSEVSDEDTQSTPTEAPESSKKRFKKASSTKGESSAVIPLKKRLKPQSSSLSPKDEDDDEEGEVKEDNALSTLIHDVNQVDAPPPGVLPSLWYSRECVLHIHVIEKILGWKSRPVVTLEVVSEKEDGEEEEEEEFGVAKKITPKIDVKTAEKEKDKVWMTYIQDTPKRMEISKINPLHCPMVLSSFAASSSGKYILVSSKTHREDVYLVKWRGKSHLHCSWERKRDLEKMDPSSNTNTARGKLKRYVQSQEVQYGKNWKLVLEEERRVSSVPTKKEENDAPTGDSKEDEIVEEEFFLPTFTEVERVLACDESEMDTSVLAKQRALNLKAESEQLRLKEHEKEDSGNDRTTTSLIPKKEEKEEAWDPEDNVRYVIKWKGLQFQEMTWEYWKDIKHDFVDQVEDFWLRQRAPNTNEVTMILERVHPKITDFKKLVTSPVYGLSHTKRSVAKLENGKGISGIKEEDGEKQDVESDENGYRLRAYQLEGVNWLLWNWWNRRSCILADEMGLGKTIQSVCFLQELQRHPNTKVRGPFLIVAPLSLIAQWQSETEAWAPDMNVILYHGSADSRDFLVKQEFYYTDQFLPKTTAVKLRRQHITKFHVLITTYEVVLKDAAVLSKIRWKALIVDEAHRLKNPKSRLFVELATVPRDFCVLLTGTPLQNSTEELWALLHFSDPVAFSSKEAFVDKFGQLTDARQVSELHSVLKPYLLRRVKEDVEKSLPPKEETILEVTLTPIQKTYYKAIYERNTSFLFKGAKPSNAPSLMNIMMELRKCCNHPFLIRGAEERILADAITTAEGKSSADNSTSTDYTTLTAEQLVKSSGKMVLLAKLLPKLYDGGHKVLIFSQMVRVLDLLEELLRMKHYRYERLDGSTSASSRAAAVDRFHRKSFQRFVMLLSTRAGGLGLNLTAADTVIIFDSDWNPQNDLQAMARAHRIGQTRAVRVYRLLTSKTYEMHMFHSASMKLGLDRAVLAHQRQHGADDDDDPAKSKSKSKKEREIQAKEIDELLKKGAYDVFRDDDDKEAKQFMETDIDQLLERSSRKVTYGNTSAGSISSGLGSFSKASFVASTDDGQDVDLDDPDFWEKAVGLDAPAESNADGTSNLLLDEKRNRRQVQVFDPYAAFAEAEQKKQDKIAQKAKQEKKRKRAHQSRKEAKEARRERTKET</sequence>
<dbReference type="GO" id="GO:0140658">
    <property type="term" value="F:ATP-dependent chromatin remodeler activity"/>
    <property type="evidence" value="ECO:0007669"/>
    <property type="project" value="TreeGrafter"/>
</dbReference>
<dbReference type="EMBL" id="HBNS01010166">
    <property type="protein sequence ID" value="CAE4594431.1"/>
    <property type="molecule type" value="Transcribed_RNA"/>
</dbReference>
<dbReference type="InterPro" id="IPR016197">
    <property type="entry name" value="Chromo-like_dom_sf"/>
</dbReference>
<dbReference type="SMART" id="SM00298">
    <property type="entry name" value="CHROMO"/>
    <property type="match status" value="2"/>
</dbReference>
<feature type="compositionally biased region" description="Basic and acidic residues" evidence="7">
    <location>
        <begin position="1317"/>
        <end position="1330"/>
    </location>
</feature>
<feature type="compositionally biased region" description="Acidic residues" evidence="7">
    <location>
        <begin position="248"/>
        <end position="257"/>
    </location>
</feature>
<feature type="region of interest" description="Disordered" evidence="7">
    <location>
        <begin position="138"/>
        <end position="258"/>
    </location>
</feature>
<evidence type="ECO:0000256" key="6">
    <source>
        <dbReference type="ARBA" id="ARBA00023242"/>
    </source>
</evidence>
<dbReference type="InterPro" id="IPR001650">
    <property type="entry name" value="Helicase_C-like"/>
</dbReference>
<dbReference type="PANTHER" id="PTHR45623:SF11">
    <property type="entry name" value="KISMET, ISOFORM C"/>
    <property type="match status" value="1"/>
</dbReference>
<evidence type="ECO:0000313" key="11">
    <source>
        <dbReference type="EMBL" id="CAE4594431.1"/>
    </source>
</evidence>
<feature type="compositionally biased region" description="Basic and acidic residues" evidence="7">
    <location>
        <begin position="1341"/>
        <end position="1356"/>
    </location>
</feature>
<dbReference type="Pfam" id="PF00385">
    <property type="entry name" value="Chromo"/>
    <property type="match status" value="1"/>
</dbReference>
<dbReference type="Pfam" id="PF00271">
    <property type="entry name" value="Helicase_C"/>
    <property type="match status" value="1"/>
</dbReference>
<dbReference type="Gene3D" id="2.40.50.40">
    <property type="match status" value="2"/>
</dbReference>
<feature type="region of interest" description="Disordered" evidence="7">
    <location>
        <begin position="1166"/>
        <end position="1190"/>
    </location>
</feature>
<evidence type="ECO:0000259" key="10">
    <source>
        <dbReference type="PROSITE" id="PS51194"/>
    </source>
</evidence>
<dbReference type="InterPro" id="IPR049730">
    <property type="entry name" value="SNF2/RAD54-like_C"/>
</dbReference>
<dbReference type="Pfam" id="PF00176">
    <property type="entry name" value="SNF2-rel_dom"/>
    <property type="match status" value="1"/>
</dbReference>
<dbReference type="InterPro" id="IPR023780">
    <property type="entry name" value="Chromo_domain"/>
</dbReference>
<dbReference type="InterPro" id="IPR027417">
    <property type="entry name" value="P-loop_NTPase"/>
</dbReference>
<dbReference type="PROSITE" id="PS51194">
    <property type="entry name" value="HELICASE_CTER"/>
    <property type="match status" value="1"/>
</dbReference>
<dbReference type="InterPro" id="IPR000330">
    <property type="entry name" value="SNF2_N"/>
</dbReference>
<keyword evidence="3" id="KW-0547">Nucleotide-binding</keyword>
<evidence type="ECO:0000256" key="1">
    <source>
        <dbReference type="ARBA" id="ARBA00004123"/>
    </source>
</evidence>
<feature type="compositionally biased region" description="Pro residues" evidence="7">
    <location>
        <begin position="97"/>
        <end position="106"/>
    </location>
</feature>
<dbReference type="PROSITE" id="PS51192">
    <property type="entry name" value="HELICASE_ATP_BIND_1"/>
    <property type="match status" value="1"/>
</dbReference>
<dbReference type="GO" id="GO:0005634">
    <property type="term" value="C:nucleus"/>
    <property type="evidence" value="ECO:0007669"/>
    <property type="project" value="UniProtKB-SubCell"/>
</dbReference>
<dbReference type="InterPro" id="IPR000953">
    <property type="entry name" value="Chromo/chromo_shadow_dom"/>
</dbReference>
<evidence type="ECO:0000256" key="2">
    <source>
        <dbReference type="ARBA" id="ARBA00022737"/>
    </source>
</evidence>
<dbReference type="SUPFAM" id="SSF52540">
    <property type="entry name" value="P-loop containing nucleoside triphosphate hydrolases"/>
    <property type="match status" value="2"/>
</dbReference>
<dbReference type="InterPro" id="IPR014001">
    <property type="entry name" value="Helicase_ATP-bd"/>
</dbReference>
<evidence type="ECO:0000259" key="8">
    <source>
        <dbReference type="PROSITE" id="PS50013"/>
    </source>
</evidence>
<name>A0A7S4QWE4_9STRA</name>
<feature type="region of interest" description="Disordered" evidence="7">
    <location>
        <begin position="1"/>
        <end position="117"/>
    </location>
</feature>
<dbReference type="InterPro" id="IPR038718">
    <property type="entry name" value="SNF2-like_sf"/>
</dbReference>
<feature type="compositionally biased region" description="Polar residues" evidence="7">
    <location>
        <begin position="154"/>
        <end position="177"/>
    </location>
</feature>
<feature type="compositionally biased region" description="Basic residues" evidence="7">
    <location>
        <begin position="1331"/>
        <end position="1340"/>
    </location>
</feature>
<comment type="subcellular location">
    <subcellularLocation>
        <location evidence="1">Nucleus</location>
    </subcellularLocation>
</comment>
<keyword evidence="6" id="KW-0539">Nucleus</keyword>
<dbReference type="SUPFAM" id="SSF54160">
    <property type="entry name" value="Chromo domain-like"/>
    <property type="match status" value="2"/>
</dbReference>
<evidence type="ECO:0000256" key="7">
    <source>
        <dbReference type="SAM" id="MobiDB-lite"/>
    </source>
</evidence>
<feature type="region of interest" description="Disordered" evidence="7">
    <location>
        <begin position="1317"/>
        <end position="1356"/>
    </location>
</feature>
<gene>
    <name evidence="11" type="ORF">DBRI00130_LOCUS8210</name>
</gene>
<accession>A0A7S4QWE4</accession>
<dbReference type="PANTHER" id="PTHR45623">
    <property type="entry name" value="CHROMODOMAIN-HELICASE-DNA-BINDING PROTEIN 3-RELATED-RELATED"/>
    <property type="match status" value="1"/>
</dbReference>
<feature type="compositionally biased region" description="Acidic residues" evidence="7">
    <location>
        <begin position="188"/>
        <end position="202"/>
    </location>
</feature>
<evidence type="ECO:0000256" key="3">
    <source>
        <dbReference type="ARBA" id="ARBA00022741"/>
    </source>
</evidence>
<dbReference type="GO" id="GO:0003677">
    <property type="term" value="F:DNA binding"/>
    <property type="evidence" value="ECO:0007669"/>
    <property type="project" value="TreeGrafter"/>
</dbReference>
<dbReference type="CDD" id="cd18793">
    <property type="entry name" value="SF2_C_SNF"/>
    <property type="match status" value="1"/>
</dbReference>